<dbReference type="AlphaFoldDB" id="A0A6C0EQQ3"/>
<reference evidence="2" key="1">
    <citation type="journal article" date="2020" name="Nature">
        <title>Giant virus diversity and host interactions through global metagenomics.</title>
        <authorList>
            <person name="Schulz F."/>
            <person name="Roux S."/>
            <person name="Paez-Espino D."/>
            <person name="Jungbluth S."/>
            <person name="Walsh D.A."/>
            <person name="Denef V.J."/>
            <person name="McMahon K.D."/>
            <person name="Konstantinidis K.T."/>
            <person name="Eloe-Fadrosh E.A."/>
            <person name="Kyrpides N.C."/>
            <person name="Woyke T."/>
        </authorList>
    </citation>
    <scope>NUCLEOTIDE SEQUENCE</scope>
    <source>
        <strain evidence="2">GVMAG-M-3300005589-24</strain>
    </source>
</reference>
<proteinExistence type="predicted"/>
<evidence type="ECO:0000256" key="1">
    <source>
        <dbReference type="SAM" id="MobiDB-lite"/>
    </source>
</evidence>
<evidence type="ECO:0000313" key="2">
    <source>
        <dbReference type="EMBL" id="QHT29625.1"/>
    </source>
</evidence>
<protein>
    <submittedName>
        <fullName evidence="2">Uncharacterized protein</fullName>
    </submittedName>
</protein>
<accession>A0A6C0EQQ3</accession>
<name>A0A6C0EQQ3_9ZZZZ</name>
<feature type="region of interest" description="Disordered" evidence="1">
    <location>
        <begin position="1"/>
        <end position="63"/>
    </location>
</feature>
<sequence length="184" mass="21420">MYAESYYKTTVQPSAPAKKEGEVETVQPSAPAKKEGEVETVQPSAPVETSLFDPPPKFDPPPEYKQTEAEKLARKIIQKNYDEYKSRLMRETKGFTVALGKTTLLSQTVDMFRNDGFTISYWKRKYKQSNFTYCIIISVFPITKDIVSEYDSSHIWYETDEKWVEKESRKEPQKETKKERCTVM</sequence>
<organism evidence="2">
    <name type="scientific">viral metagenome</name>
    <dbReference type="NCBI Taxonomy" id="1070528"/>
    <lineage>
        <taxon>unclassified sequences</taxon>
        <taxon>metagenomes</taxon>
        <taxon>organismal metagenomes</taxon>
    </lineage>
</organism>
<dbReference type="EMBL" id="MN738880">
    <property type="protein sequence ID" value="QHT29625.1"/>
    <property type="molecule type" value="Genomic_DNA"/>
</dbReference>